<evidence type="ECO:0000313" key="2">
    <source>
        <dbReference type="Proteomes" id="UP000818029"/>
    </source>
</evidence>
<reference evidence="2" key="1">
    <citation type="journal article" date="2020" name="Nat. Genet.">
        <title>Genomic diversifications of five Gossypium allopolyploid species and their impact on cotton improvement.</title>
        <authorList>
            <person name="Chen Z.J."/>
            <person name="Sreedasyam A."/>
            <person name="Ando A."/>
            <person name="Song Q."/>
            <person name="De Santiago L.M."/>
            <person name="Hulse-Kemp A.M."/>
            <person name="Ding M."/>
            <person name="Ye W."/>
            <person name="Kirkbride R.C."/>
            <person name="Jenkins J."/>
            <person name="Plott C."/>
            <person name="Lovell J."/>
            <person name="Lin Y.M."/>
            <person name="Vaughn R."/>
            <person name="Liu B."/>
            <person name="Simpson S."/>
            <person name="Scheffler B.E."/>
            <person name="Wen L."/>
            <person name="Saski C.A."/>
            <person name="Grover C.E."/>
            <person name="Hu G."/>
            <person name="Conover J.L."/>
            <person name="Carlson J.W."/>
            <person name="Shu S."/>
            <person name="Boston L.B."/>
            <person name="Williams M."/>
            <person name="Peterson D.G."/>
            <person name="McGee K."/>
            <person name="Jones D.C."/>
            <person name="Wendel J.F."/>
            <person name="Stelly D.M."/>
            <person name="Grimwood J."/>
            <person name="Schmutz J."/>
        </authorList>
    </citation>
    <scope>NUCLEOTIDE SEQUENCE [LARGE SCALE GENOMIC DNA]</scope>
    <source>
        <strain evidence="2">cv. TM-1</strain>
    </source>
</reference>
<accession>A0ABM2YNL9</accession>
<protein>
    <submittedName>
        <fullName evidence="3">Uncharacterized protein</fullName>
    </submittedName>
</protein>
<feature type="region of interest" description="Disordered" evidence="1">
    <location>
        <begin position="178"/>
        <end position="209"/>
    </location>
</feature>
<sequence length="238" mass="27002">MRIICKLQAHDIFWEGSALFVQAAAALRKKDLLMQYGRLQCFYKRHKHSIFLNQNGIVLLSSILSQSLYPILVNFPPTKFPQFPKFSLIPKFSQIKIPSHHLPPTPLLHHRHCRYSLPQLVSLQPSKNGTALKVQKDVAKKPAALLRLGLSYARVKLISDSNLLRAWIFSDSDLLQNTPNSEETNSEQQTAIGSSNVSETPDEPAKIQSNPMSLQKFKLKVVGRAEVEDLRYLKIYTS</sequence>
<gene>
    <name evidence="3" type="primary">LOC107889485</name>
</gene>
<dbReference type="GeneID" id="107889485"/>
<keyword evidence="2" id="KW-1185">Reference proteome</keyword>
<dbReference type="RefSeq" id="XP_040932137.1">
    <property type="nucleotide sequence ID" value="XM_041076203.1"/>
</dbReference>
<reference evidence="3" key="2">
    <citation type="submission" date="2025-08" db="UniProtKB">
        <authorList>
            <consortium name="RefSeq"/>
        </authorList>
    </citation>
    <scope>IDENTIFICATION</scope>
</reference>
<name>A0ABM2YNL9_GOSHI</name>
<evidence type="ECO:0000313" key="3">
    <source>
        <dbReference type="RefSeq" id="XP_040932137.1"/>
    </source>
</evidence>
<organism evidence="2 3">
    <name type="scientific">Gossypium hirsutum</name>
    <name type="common">Upland cotton</name>
    <name type="synonym">Gossypium mexicanum</name>
    <dbReference type="NCBI Taxonomy" id="3635"/>
    <lineage>
        <taxon>Eukaryota</taxon>
        <taxon>Viridiplantae</taxon>
        <taxon>Streptophyta</taxon>
        <taxon>Embryophyta</taxon>
        <taxon>Tracheophyta</taxon>
        <taxon>Spermatophyta</taxon>
        <taxon>Magnoliopsida</taxon>
        <taxon>eudicotyledons</taxon>
        <taxon>Gunneridae</taxon>
        <taxon>Pentapetalae</taxon>
        <taxon>rosids</taxon>
        <taxon>malvids</taxon>
        <taxon>Malvales</taxon>
        <taxon>Malvaceae</taxon>
        <taxon>Malvoideae</taxon>
        <taxon>Gossypium</taxon>
    </lineage>
</organism>
<feature type="compositionally biased region" description="Polar residues" evidence="1">
    <location>
        <begin position="178"/>
        <end position="199"/>
    </location>
</feature>
<proteinExistence type="predicted"/>
<dbReference type="Proteomes" id="UP000818029">
    <property type="component" value="Chromosome A09"/>
</dbReference>
<evidence type="ECO:0000256" key="1">
    <source>
        <dbReference type="SAM" id="MobiDB-lite"/>
    </source>
</evidence>